<keyword evidence="4" id="KW-0560">Oxidoreductase</keyword>
<evidence type="ECO:0000256" key="6">
    <source>
        <dbReference type="SAM" id="Phobius"/>
    </source>
</evidence>
<name>A0A3M6XGG7_HORWE</name>
<dbReference type="Pfam" id="PF01494">
    <property type="entry name" value="FAD_binding_3"/>
    <property type="match status" value="1"/>
</dbReference>
<feature type="domain" description="FAD-binding" evidence="7">
    <location>
        <begin position="48"/>
        <end position="377"/>
    </location>
</feature>
<keyword evidence="6" id="KW-0472">Membrane</keyword>
<comment type="similarity">
    <text evidence="1">Belongs to the paxM FAD-dependent monooxygenase family.</text>
</comment>
<dbReference type="InterPro" id="IPR002938">
    <property type="entry name" value="FAD-bd"/>
</dbReference>
<dbReference type="SUPFAM" id="SSF54373">
    <property type="entry name" value="FAD-linked reductases, C-terminal domain"/>
    <property type="match status" value="1"/>
</dbReference>
<dbReference type="PANTHER" id="PTHR13789">
    <property type="entry name" value="MONOOXYGENASE"/>
    <property type="match status" value="1"/>
</dbReference>
<keyword evidence="6" id="KW-1133">Transmembrane helix</keyword>
<protein>
    <recommendedName>
        <fullName evidence="7">FAD-binding domain-containing protein</fullName>
    </recommendedName>
</protein>
<evidence type="ECO:0000256" key="5">
    <source>
        <dbReference type="ARBA" id="ARBA00023033"/>
    </source>
</evidence>
<reference evidence="8 9" key="1">
    <citation type="journal article" date="2018" name="BMC Genomics">
        <title>Genomic evidence for intraspecific hybridization in a clonal and extremely halotolerant yeast.</title>
        <authorList>
            <person name="Gostincar C."/>
            <person name="Stajich J.E."/>
            <person name="Zupancic J."/>
            <person name="Zalar P."/>
            <person name="Gunde-Cimerman N."/>
        </authorList>
    </citation>
    <scope>NUCLEOTIDE SEQUENCE [LARGE SCALE GENOMIC DNA]</scope>
    <source>
        <strain evidence="8 9">EXF-6656</strain>
    </source>
</reference>
<accession>A0A3M6XGG7</accession>
<organism evidence="8 9">
    <name type="scientific">Hortaea werneckii</name>
    <name type="common">Black yeast</name>
    <name type="synonym">Cladosporium werneckii</name>
    <dbReference type="NCBI Taxonomy" id="91943"/>
    <lineage>
        <taxon>Eukaryota</taxon>
        <taxon>Fungi</taxon>
        <taxon>Dikarya</taxon>
        <taxon>Ascomycota</taxon>
        <taxon>Pezizomycotina</taxon>
        <taxon>Dothideomycetes</taxon>
        <taxon>Dothideomycetidae</taxon>
        <taxon>Mycosphaerellales</taxon>
        <taxon>Teratosphaeriaceae</taxon>
        <taxon>Hortaea</taxon>
    </lineage>
</organism>
<dbReference type="Gene3D" id="3.50.50.60">
    <property type="entry name" value="FAD/NAD(P)-binding domain"/>
    <property type="match status" value="1"/>
</dbReference>
<keyword evidence="2" id="KW-0285">Flavoprotein</keyword>
<dbReference type="GO" id="GO:0004497">
    <property type="term" value="F:monooxygenase activity"/>
    <property type="evidence" value="ECO:0007669"/>
    <property type="project" value="UniProtKB-KW"/>
</dbReference>
<dbReference type="VEuPathDB" id="FungiDB:BTJ68_05682"/>
<dbReference type="PRINTS" id="PR00420">
    <property type="entry name" value="RNGMNOXGNASE"/>
</dbReference>
<sequence>MHGYINPDAILCCSHLVGAWLVRLHGAFTVSKAHQLGHTSLLYTMPFQIVIVGGGIAGLAAAIALRASGRQITVFEQSRLLAEIGATISLQPNASRIMQREWELEGLLERARGMVDQGFRIYNTDGHMVNSVPLAGKTEYEGDRIMYHRQDLHEYMRFEATSPNRAGPPAEIRTSCRLTACDANAGQVTLESGEIVQADLIIGADGIHSVLRGLVVNENVPTVPTGLSAYRLMVPSARLEQKSPEFCERINPREPFTSMVMAHDCRLIMGPAREGEVYSLVGLVPDEHMYENADPKQSWRSRGEIGKMLETFKDFPPWITTLFSLADDIGLWQLRDIQPLNSWTKGRLILIGDAAHAMLPTQGQGASQTIEDAEALGAFFEGVGESPSKTKIEHTLQRIYKCRHERASLIQRYSRQAAKPATDKGSSEIKMKPDEFMDYNCMYRGAKHWQQRHVVAGTA</sequence>
<evidence type="ECO:0000256" key="4">
    <source>
        <dbReference type="ARBA" id="ARBA00023002"/>
    </source>
</evidence>
<gene>
    <name evidence="8" type="ORF">D0869_00527</name>
</gene>
<dbReference type="InterPro" id="IPR036188">
    <property type="entry name" value="FAD/NAD-bd_sf"/>
</dbReference>
<dbReference type="AlphaFoldDB" id="A0A3M6XGG7"/>
<evidence type="ECO:0000256" key="2">
    <source>
        <dbReference type="ARBA" id="ARBA00022630"/>
    </source>
</evidence>
<proteinExistence type="inferred from homology"/>
<dbReference type="InterPro" id="IPR050493">
    <property type="entry name" value="FAD-dep_Monooxygenase_BioMet"/>
</dbReference>
<feature type="transmembrane region" description="Helical" evidence="6">
    <location>
        <begin position="45"/>
        <end position="65"/>
    </location>
</feature>
<evidence type="ECO:0000256" key="1">
    <source>
        <dbReference type="ARBA" id="ARBA00007992"/>
    </source>
</evidence>
<comment type="caution">
    <text evidence="8">The sequence shown here is derived from an EMBL/GenBank/DDBJ whole genome shotgun (WGS) entry which is preliminary data.</text>
</comment>
<keyword evidence="6" id="KW-0812">Transmembrane</keyword>
<keyword evidence="5" id="KW-0503">Monooxygenase</keyword>
<dbReference type="Proteomes" id="UP000281245">
    <property type="component" value="Unassembled WGS sequence"/>
</dbReference>
<dbReference type="EMBL" id="QWIJ01000016">
    <property type="protein sequence ID" value="RMX89892.1"/>
    <property type="molecule type" value="Genomic_DNA"/>
</dbReference>
<keyword evidence="3" id="KW-0274">FAD</keyword>
<dbReference type="SUPFAM" id="SSF51905">
    <property type="entry name" value="FAD/NAD(P)-binding domain"/>
    <property type="match status" value="1"/>
</dbReference>
<dbReference type="OrthoDB" id="9993796at2759"/>
<evidence type="ECO:0000313" key="8">
    <source>
        <dbReference type="EMBL" id="RMX89892.1"/>
    </source>
</evidence>
<evidence type="ECO:0000313" key="9">
    <source>
        <dbReference type="Proteomes" id="UP000281245"/>
    </source>
</evidence>
<evidence type="ECO:0000259" key="7">
    <source>
        <dbReference type="Pfam" id="PF01494"/>
    </source>
</evidence>
<dbReference type="GO" id="GO:0071949">
    <property type="term" value="F:FAD binding"/>
    <property type="evidence" value="ECO:0007669"/>
    <property type="project" value="InterPro"/>
</dbReference>
<dbReference type="PANTHER" id="PTHR13789:SF314">
    <property type="entry name" value="FAD-BINDING DOMAIN-CONTAINING PROTEIN"/>
    <property type="match status" value="1"/>
</dbReference>
<evidence type="ECO:0000256" key="3">
    <source>
        <dbReference type="ARBA" id="ARBA00022827"/>
    </source>
</evidence>